<dbReference type="Proteomes" id="UP000652761">
    <property type="component" value="Unassembled WGS sequence"/>
</dbReference>
<organism evidence="1 2">
    <name type="scientific">Colocasia esculenta</name>
    <name type="common">Wild taro</name>
    <name type="synonym">Arum esculentum</name>
    <dbReference type="NCBI Taxonomy" id="4460"/>
    <lineage>
        <taxon>Eukaryota</taxon>
        <taxon>Viridiplantae</taxon>
        <taxon>Streptophyta</taxon>
        <taxon>Embryophyta</taxon>
        <taxon>Tracheophyta</taxon>
        <taxon>Spermatophyta</taxon>
        <taxon>Magnoliopsida</taxon>
        <taxon>Liliopsida</taxon>
        <taxon>Araceae</taxon>
        <taxon>Aroideae</taxon>
        <taxon>Colocasieae</taxon>
        <taxon>Colocasia</taxon>
    </lineage>
</organism>
<proteinExistence type="predicted"/>
<dbReference type="Pfam" id="PF14223">
    <property type="entry name" value="Retrotran_gag_2"/>
    <property type="match status" value="1"/>
</dbReference>
<evidence type="ECO:0000313" key="1">
    <source>
        <dbReference type="EMBL" id="MQM06858.1"/>
    </source>
</evidence>
<dbReference type="PANTHER" id="PTHR34676">
    <property type="entry name" value="DUF4219 DOMAIN-CONTAINING PROTEIN-RELATED"/>
    <property type="match status" value="1"/>
</dbReference>
<dbReference type="AlphaFoldDB" id="A0A843WJM3"/>
<keyword evidence="2" id="KW-1185">Reference proteome</keyword>
<evidence type="ECO:0000313" key="2">
    <source>
        <dbReference type="Proteomes" id="UP000652761"/>
    </source>
</evidence>
<reference evidence="1" key="1">
    <citation type="submission" date="2017-07" db="EMBL/GenBank/DDBJ databases">
        <title>Taro Niue Genome Assembly and Annotation.</title>
        <authorList>
            <person name="Atibalentja N."/>
            <person name="Keating K."/>
            <person name="Fields C.J."/>
        </authorList>
    </citation>
    <scope>NUCLEOTIDE SEQUENCE</scope>
    <source>
        <strain evidence="1">Niue_2</strain>
        <tissue evidence="1">Leaf</tissue>
    </source>
</reference>
<gene>
    <name evidence="1" type="ORF">Taro_039685</name>
</gene>
<accession>A0A843WJM3</accession>
<dbReference type="PANTHER" id="PTHR34676:SF28">
    <property type="entry name" value="ZINC FINGER, CCHC-TYPE, RIBONUCLEASE H-LIKE DOMAIN, GAG-PRE-INTEGRASE DOMAIN PROTEIN-RELATED"/>
    <property type="match status" value="1"/>
</dbReference>
<comment type="caution">
    <text evidence="1">The sequence shown here is derived from an EMBL/GenBank/DDBJ whole genome shotgun (WGS) entry which is preliminary data.</text>
</comment>
<name>A0A843WJM3_COLES</name>
<sequence length="141" mass="16779">MEFFLQGYDYQLWTIIEEADLIVLNPREEWTDNDKKFLSQNSKAKNLICCALTRSEFNRISACKSEKEIWDKLKLTYKGTEKFKETRIDILVTQYEKFQMLTGFEVSDVDDVLSKLQKILKKKKNGSRRIQKKENKEKEPV</sequence>
<dbReference type="EMBL" id="NMUH01003726">
    <property type="protein sequence ID" value="MQM06858.1"/>
    <property type="molecule type" value="Genomic_DNA"/>
</dbReference>
<evidence type="ECO:0008006" key="3">
    <source>
        <dbReference type="Google" id="ProtNLM"/>
    </source>
</evidence>
<protein>
    <recommendedName>
        <fullName evidence="3">UBN2 domain-containing protein</fullName>
    </recommendedName>
</protein>